<accession>H6LIJ3</accession>
<dbReference type="Gene3D" id="3.40.109.40">
    <property type="match status" value="1"/>
</dbReference>
<gene>
    <name evidence="1" type="ordered locus">Awo_c17870</name>
</gene>
<dbReference type="Proteomes" id="UP000007177">
    <property type="component" value="Chromosome"/>
</dbReference>
<reference evidence="2" key="1">
    <citation type="submission" date="2011-07" db="EMBL/GenBank/DDBJ databases">
        <title>Complete genome sequence of Acetobacterium woodii.</title>
        <authorList>
            <person name="Poehlein A."/>
            <person name="Schmidt S."/>
            <person name="Kaster A.-K."/>
            <person name="Goenrich M."/>
            <person name="Vollmers J."/>
            <person name="Thuermer A."/>
            <person name="Gottschalk G."/>
            <person name="Thauer R.K."/>
            <person name="Daniel R."/>
            <person name="Mueller V."/>
        </authorList>
    </citation>
    <scope>NUCLEOTIDE SEQUENCE [LARGE SCALE GENOMIC DNA]</scope>
    <source>
        <strain evidence="2">ATCC 29683 / DSM 1030 / JCM 2381 / KCTC 1655 / WB1</strain>
    </source>
</reference>
<dbReference type="InterPro" id="IPR037010">
    <property type="entry name" value="VitB12-dep_Met_synth_activ_sf"/>
</dbReference>
<dbReference type="eggNOG" id="COG1410">
    <property type="taxonomic scope" value="Bacteria"/>
</dbReference>
<name>H6LIJ3_ACEWD</name>
<dbReference type="SUPFAM" id="SSF56507">
    <property type="entry name" value="Methionine synthase activation domain-like"/>
    <property type="match status" value="1"/>
</dbReference>
<evidence type="ECO:0000313" key="1">
    <source>
        <dbReference type="EMBL" id="AFA48567.1"/>
    </source>
</evidence>
<dbReference type="STRING" id="931626.Awo_c17870"/>
<dbReference type="KEGG" id="awo:Awo_c17870"/>
<sequence length="215" mass="24236">MESVVIKRIPIETDLKNLISKKMFEDDSPILLEYLNAMNILNEKFQPMAILKECSLESTAGNSVLIGGHVYKSKILSHLLKDQQRIFLYLLTMGEMPADLTQIETYFVNLLKLPAMASAMKNLKKMVQLEQNFVKVGMVNPGLIQDWPIKGNQTIFETFGNAPQEIGVEMTTSCLMRPLYSSSGILFEDINHYCDCETCTIDACIGREALFCHTA</sequence>
<dbReference type="OrthoDB" id="1779063at2"/>
<proteinExistence type="predicted"/>
<organism evidence="1 2">
    <name type="scientific">Acetobacterium woodii (strain ATCC 29683 / DSM 1030 / JCM 2381 / KCTC 1655 / WB1)</name>
    <dbReference type="NCBI Taxonomy" id="931626"/>
    <lineage>
        <taxon>Bacteria</taxon>
        <taxon>Bacillati</taxon>
        <taxon>Bacillota</taxon>
        <taxon>Clostridia</taxon>
        <taxon>Eubacteriales</taxon>
        <taxon>Eubacteriaceae</taxon>
        <taxon>Acetobacterium</taxon>
    </lineage>
</organism>
<dbReference type="RefSeq" id="WP_014356167.1">
    <property type="nucleotide sequence ID" value="NC_016894.1"/>
</dbReference>
<dbReference type="AlphaFoldDB" id="H6LIJ3"/>
<evidence type="ECO:0000313" key="2">
    <source>
        <dbReference type="Proteomes" id="UP000007177"/>
    </source>
</evidence>
<keyword evidence="2" id="KW-1185">Reference proteome</keyword>
<dbReference type="EMBL" id="CP002987">
    <property type="protein sequence ID" value="AFA48567.1"/>
    <property type="molecule type" value="Genomic_DNA"/>
</dbReference>
<protein>
    <submittedName>
        <fullName evidence="1">Uncharacterized protein</fullName>
    </submittedName>
</protein>
<dbReference type="HOGENOM" id="CLU_105790_0_0_9"/>
<dbReference type="GO" id="GO:0008705">
    <property type="term" value="F:methionine synthase activity"/>
    <property type="evidence" value="ECO:0007669"/>
    <property type="project" value="InterPro"/>
</dbReference>
<reference evidence="1 2" key="2">
    <citation type="journal article" date="2012" name="PLoS ONE">
        <title>An ancient pathway combining carbon dioxide fixation with the generation and utilization of a sodium ion gradient for ATP synthesis.</title>
        <authorList>
            <person name="Poehlein A."/>
            <person name="Schmidt S."/>
            <person name="Kaster A.K."/>
            <person name="Goenrich M."/>
            <person name="Vollmers J."/>
            <person name="Thurmer A."/>
            <person name="Bertsch J."/>
            <person name="Schuchmann K."/>
            <person name="Voigt B."/>
            <person name="Hecker M."/>
            <person name="Daniel R."/>
            <person name="Thauer R.K."/>
            <person name="Gottschalk G."/>
            <person name="Muller V."/>
        </authorList>
    </citation>
    <scope>NUCLEOTIDE SEQUENCE [LARGE SCALE GENOMIC DNA]</scope>
    <source>
        <strain evidence="2">ATCC 29683 / DSM 1030 / JCM 2381 / KCTC 1655 / WB1</strain>
    </source>
</reference>